<dbReference type="InterPro" id="IPR027417">
    <property type="entry name" value="P-loop_NTPase"/>
</dbReference>
<dbReference type="Pfam" id="PF12846">
    <property type="entry name" value="AAA_10"/>
    <property type="match status" value="1"/>
</dbReference>
<dbReference type="EMBL" id="KY349138">
    <property type="protein sequence ID" value="AQS22465.1"/>
    <property type="molecule type" value="Genomic_DNA"/>
</dbReference>
<name>A0A1S6GKS3_9MYCO</name>
<dbReference type="AlphaFoldDB" id="A0A1S6GKS3"/>
<accession>A0A1S6GKS3</accession>
<dbReference type="RefSeq" id="WP_155909794.1">
    <property type="nucleotide sequence ID" value="NZ_KY349138.1"/>
</dbReference>
<evidence type="ECO:0000313" key="1">
    <source>
        <dbReference type="EMBL" id="AQS22465.1"/>
    </source>
</evidence>
<proteinExistence type="predicted"/>
<gene>
    <name evidence="1" type="ORF">pCBMA213_2_00101</name>
</gene>
<geneLocation type="plasmid" evidence="1">
    <name>pCBMA213_2</name>
</geneLocation>
<dbReference type="Gene3D" id="3.40.50.300">
    <property type="entry name" value="P-loop containing nucleotide triphosphate hydrolases"/>
    <property type="match status" value="1"/>
</dbReference>
<keyword evidence="1" id="KW-0614">Plasmid</keyword>
<dbReference type="SUPFAM" id="SSF52540">
    <property type="entry name" value="P-loop containing nucleoside triphosphate hydrolases"/>
    <property type="match status" value="1"/>
</dbReference>
<sequence length="865" mass="96446">MSTRTSAAPRAAIGNLRFTDGGVYAEYLVSGMPFVFLSKDVQEGVAAFHTELHRSLPSGAKLDGLTVPVATRQISRRMFAAHPDLHPDNLPDGAPIPPHTRRWVEHCQLWVNALAATRSRRRIHWLSLPLDYGLDGLSATGEWQRRVNAVIGRDKDSDQSLAHYRELAATMVAALPPALFPKPVTAEQIWWHWNYTASRHTFNQPLPNLPYNPDARLDESVFTPVHFDESAAALRERRWRAARTESDVFVRTFRNTEDRIADSYQVTLGIETWPDSGLRWPESTLFKVCDDLTTPACNLDWSIHYVFESAEKAVDTQHNVILNIRDQARQLGRHALSDDELVRKLASGKQLASAYKRTAERGVYPAVTITAAAASAEAVDAAITPIIRSFRNKNHGMTRRPGSQVTLWRGVNTGTETSSALHEFRSPTTTAEFARFVPLLATRLGNNVGIPLGETIVSPGMREVVLNDLVGAPGRDNPGNLVIGGSPGRGKSNLTKNFIRSLHKMSVGQHIIDPTGWEHEKALSDIPDDEKVIFDVKRARFSLDGLRIFPYEEAAERTVDSLLPQMGFAPLSPQASRLKGLLDPARRDAAGIGSTKGLIRYLADRSRPDRVALDDDLLIALEGLQAERLLHAMFDENLPLPDLSKQLVIWNFGGLELPTITDEYQAHLHHLTTPSQRAAQALYGMAADVARTLFYSRRDQPDMLWVEEAAAWTHSPGGQKCANNILRQGRKSWTLFGGISQNPPKDFGILEDEFIEQRICLGFKFKAIAEATLRWCDRDVDRHPKLLADYATNTSPTQAPNYGDDAIDSRHGKVIPGRHGEAWVLDEFGGWGKVRLYQAPNEALATRYDTNPARHRQRMRIGRAS</sequence>
<reference evidence="1" key="1">
    <citation type="submission" date="2016-12" db="EMBL/GenBank/DDBJ databases">
        <title>Complete plasmid sequence carrying type IV-like and type VII secretion systems from an atypical mycobacteria strain.</title>
        <authorList>
            <person name="Morgado S."/>
            <person name="Marin M."/>
            <person name="Fonseca E."/>
            <person name="Freitas F."/>
            <person name="Vicente A.C."/>
        </authorList>
    </citation>
    <scope>NUCLEOTIDE SEQUENCE</scope>
    <source>
        <strain evidence="1">CBMA 213</strain>
        <plasmid evidence="1">pCBMA213_2</plasmid>
    </source>
</reference>
<organism evidence="1">
    <name type="scientific">Mycolicibacterium sp. CBMA 213</name>
    <dbReference type="NCBI Taxonomy" id="1968788"/>
    <lineage>
        <taxon>Bacteria</taxon>
        <taxon>Bacillati</taxon>
        <taxon>Actinomycetota</taxon>
        <taxon>Actinomycetes</taxon>
        <taxon>Mycobacteriales</taxon>
        <taxon>Mycobacteriaceae</taxon>
        <taxon>Mycolicibacterium</taxon>
    </lineage>
</organism>
<protein>
    <submittedName>
        <fullName evidence="1">AAA-like domain protein</fullName>
    </submittedName>
</protein>